<dbReference type="InterPro" id="IPR024922">
    <property type="entry name" value="Rubredoxin"/>
</dbReference>
<dbReference type="SUPFAM" id="SSF57802">
    <property type="entry name" value="Rubredoxin-like"/>
    <property type="match status" value="1"/>
</dbReference>
<comment type="similarity">
    <text evidence="2 7">Belongs to the rubredoxin family.</text>
</comment>
<evidence type="ECO:0000256" key="6">
    <source>
        <dbReference type="ARBA" id="ARBA00023004"/>
    </source>
</evidence>
<dbReference type="AlphaFoldDB" id="A0A8T3VPU4"/>
<evidence type="ECO:0000313" key="11">
    <source>
        <dbReference type="Proteomes" id="UP000732619"/>
    </source>
</evidence>
<reference evidence="10" key="1">
    <citation type="submission" date="2019-04" db="EMBL/GenBank/DDBJ databases">
        <title>Evolution of Biomass-Degrading Anaerobic Consortia Revealed by Metagenomics.</title>
        <authorList>
            <person name="Peng X."/>
        </authorList>
    </citation>
    <scope>NUCLEOTIDE SEQUENCE</scope>
    <source>
        <strain evidence="10">SIG14</strain>
    </source>
</reference>
<gene>
    <name evidence="10" type="ORF">E7Z75_08550</name>
</gene>
<protein>
    <recommendedName>
        <fullName evidence="7">Rubredoxin</fullName>
    </recommendedName>
</protein>
<comment type="function">
    <text evidence="1 7">Rubredoxin is a small nonheme, iron protein lacking acid-labile sulfide. Its single Fe, chelated to 4 Cys, functions as an electron acceptor and may also stabilize the conformation of the molecule.</text>
</comment>
<dbReference type="GO" id="GO:0009055">
    <property type="term" value="F:electron transfer activity"/>
    <property type="evidence" value="ECO:0007669"/>
    <property type="project" value="InterPro"/>
</dbReference>
<evidence type="ECO:0000256" key="8">
    <source>
        <dbReference type="PIRSR" id="PIRSR000071-1"/>
    </source>
</evidence>
<keyword evidence="3 7" id="KW-0813">Transport</keyword>
<dbReference type="InterPro" id="IPR050526">
    <property type="entry name" value="Rubredoxin_ET"/>
</dbReference>
<dbReference type="FunFam" id="2.20.28.10:FF:000001">
    <property type="entry name" value="Rubredoxin"/>
    <property type="match status" value="1"/>
</dbReference>
<dbReference type="EMBL" id="SUTG01000053">
    <property type="protein sequence ID" value="MBE6513173.1"/>
    <property type="molecule type" value="Genomic_DNA"/>
</dbReference>
<sequence length="52" mass="5853">MAKYRCTICGYEYDTEAGEERRDVPAGTEWDDVPADFKCPLCGAVKTMFKAL</sequence>
<comment type="caution">
    <text evidence="10">The sequence shown here is derived from an EMBL/GenBank/DDBJ whole genome shotgun (WGS) entry which is preliminary data.</text>
</comment>
<dbReference type="PROSITE" id="PS50903">
    <property type="entry name" value="RUBREDOXIN_LIKE"/>
    <property type="match status" value="1"/>
</dbReference>
<keyword evidence="4 7" id="KW-0479">Metal-binding</keyword>
<dbReference type="Pfam" id="PF00301">
    <property type="entry name" value="Rubredoxin"/>
    <property type="match status" value="1"/>
</dbReference>
<proteinExistence type="inferred from homology"/>
<evidence type="ECO:0000256" key="5">
    <source>
        <dbReference type="ARBA" id="ARBA00022982"/>
    </source>
</evidence>
<dbReference type="Gene3D" id="2.20.28.10">
    <property type="match status" value="1"/>
</dbReference>
<dbReference type="GO" id="GO:0043448">
    <property type="term" value="P:alkane catabolic process"/>
    <property type="evidence" value="ECO:0007669"/>
    <property type="project" value="TreeGrafter"/>
</dbReference>
<keyword evidence="6 7" id="KW-0408">Iron</keyword>
<feature type="binding site" evidence="8">
    <location>
        <position position="42"/>
    </location>
    <ligand>
        <name>Fe cation</name>
        <dbReference type="ChEBI" id="CHEBI:24875"/>
    </ligand>
</feature>
<feature type="domain" description="Rubredoxin-like" evidence="9">
    <location>
        <begin position="1"/>
        <end position="52"/>
    </location>
</feature>
<evidence type="ECO:0000256" key="3">
    <source>
        <dbReference type="ARBA" id="ARBA00022448"/>
    </source>
</evidence>
<evidence type="ECO:0000256" key="7">
    <source>
        <dbReference type="PIRNR" id="PIRNR000071"/>
    </source>
</evidence>
<dbReference type="GO" id="GO:0005506">
    <property type="term" value="F:iron ion binding"/>
    <property type="evidence" value="ECO:0007669"/>
    <property type="project" value="InterPro"/>
</dbReference>
<evidence type="ECO:0000256" key="4">
    <source>
        <dbReference type="ARBA" id="ARBA00022723"/>
    </source>
</evidence>
<feature type="binding site" evidence="8">
    <location>
        <position position="9"/>
    </location>
    <ligand>
        <name>Fe cation</name>
        <dbReference type="ChEBI" id="CHEBI:24875"/>
    </ligand>
</feature>
<dbReference type="PANTHER" id="PTHR47627">
    <property type="entry name" value="RUBREDOXIN"/>
    <property type="match status" value="1"/>
</dbReference>
<keyword evidence="5 7" id="KW-0249">Electron transport</keyword>
<evidence type="ECO:0000259" key="9">
    <source>
        <dbReference type="PROSITE" id="PS50903"/>
    </source>
</evidence>
<name>A0A8T3VPU4_METOL</name>
<evidence type="ECO:0000256" key="2">
    <source>
        <dbReference type="ARBA" id="ARBA00005337"/>
    </source>
</evidence>
<dbReference type="Proteomes" id="UP000732619">
    <property type="component" value="Unassembled WGS sequence"/>
</dbReference>
<accession>A0A8T3VPU4</accession>
<dbReference type="PANTHER" id="PTHR47627:SF1">
    <property type="entry name" value="RUBREDOXIN-1-RELATED"/>
    <property type="match status" value="1"/>
</dbReference>
<dbReference type="CDD" id="cd00730">
    <property type="entry name" value="rubredoxin"/>
    <property type="match status" value="1"/>
</dbReference>
<dbReference type="PRINTS" id="PR00163">
    <property type="entry name" value="RUBREDOXIN"/>
</dbReference>
<evidence type="ECO:0000256" key="1">
    <source>
        <dbReference type="ARBA" id="ARBA00002360"/>
    </source>
</evidence>
<organism evidence="10 11">
    <name type="scientific">Methanobrevibacter olleyae</name>
    <dbReference type="NCBI Taxonomy" id="294671"/>
    <lineage>
        <taxon>Archaea</taxon>
        <taxon>Methanobacteriati</taxon>
        <taxon>Methanobacteriota</taxon>
        <taxon>Methanomada group</taxon>
        <taxon>Methanobacteria</taxon>
        <taxon>Methanobacteriales</taxon>
        <taxon>Methanobacteriaceae</taxon>
        <taxon>Methanobrevibacter</taxon>
    </lineage>
</organism>
<evidence type="ECO:0000313" key="10">
    <source>
        <dbReference type="EMBL" id="MBE6513173.1"/>
    </source>
</evidence>
<feature type="binding site" evidence="8">
    <location>
        <position position="39"/>
    </location>
    <ligand>
        <name>Fe cation</name>
        <dbReference type="ChEBI" id="CHEBI:24875"/>
    </ligand>
</feature>
<dbReference type="PIRSF" id="PIRSF000071">
    <property type="entry name" value="Rubredoxin"/>
    <property type="match status" value="1"/>
</dbReference>
<dbReference type="InterPro" id="IPR024934">
    <property type="entry name" value="Rubredoxin-like_dom"/>
</dbReference>
<dbReference type="InterPro" id="IPR024935">
    <property type="entry name" value="Rubredoxin_dom"/>
</dbReference>
<comment type="cofactor">
    <cofactor evidence="7 8">
        <name>Fe(3+)</name>
        <dbReference type="ChEBI" id="CHEBI:29034"/>
    </cofactor>
    <text evidence="7 8">Binds 1 Fe(3+) ion per subunit.</text>
</comment>
<feature type="binding site" evidence="8">
    <location>
        <position position="6"/>
    </location>
    <ligand>
        <name>Fe cation</name>
        <dbReference type="ChEBI" id="CHEBI:24875"/>
    </ligand>
</feature>